<dbReference type="AlphaFoldDB" id="A0AAV5AM72"/>
<accession>A0AAV5AM72</accession>
<keyword evidence="10" id="KW-0472">Membrane</keyword>
<dbReference type="InterPro" id="IPR001296">
    <property type="entry name" value="Glyco_trans_1"/>
</dbReference>
<evidence type="ECO:0000256" key="12">
    <source>
        <dbReference type="RuleBase" id="RU367051"/>
    </source>
</evidence>
<evidence type="ECO:0000313" key="17">
    <source>
        <dbReference type="Proteomes" id="UP001050691"/>
    </source>
</evidence>
<evidence type="ECO:0000259" key="15">
    <source>
        <dbReference type="Pfam" id="PF15924"/>
    </source>
</evidence>
<feature type="domain" description="ALG11 mannosyltransferase N-terminal" evidence="15">
    <location>
        <begin position="19"/>
        <end position="230"/>
    </location>
</feature>
<comment type="similarity">
    <text evidence="12">Belongs to the glycosyltransferase group 1 family. Glycosyltransferase 4 subfamily.</text>
</comment>
<evidence type="ECO:0000256" key="4">
    <source>
        <dbReference type="ARBA" id="ARBA00022018"/>
    </source>
</evidence>
<organism evidence="16 17">
    <name type="scientific">Clathrus columnatus</name>
    <dbReference type="NCBI Taxonomy" id="1419009"/>
    <lineage>
        <taxon>Eukaryota</taxon>
        <taxon>Fungi</taxon>
        <taxon>Dikarya</taxon>
        <taxon>Basidiomycota</taxon>
        <taxon>Agaricomycotina</taxon>
        <taxon>Agaricomycetes</taxon>
        <taxon>Phallomycetidae</taxon>
        <taxon>Phallales</taxon>
        <taxon>Clathraceae</taxon>
        <taxon>Clathrus</taxon>
    </lineage>
</organism>
<dbReference type="CDD" id="cd03806">
    <property type="entry name" value="GT4_ALG11-like"/>
    <property type="match status" value="1"/>
</dbReference>
<keyword evidence="8 12" id="KW-0256">Endoplasmic reticulum</keyword>
<evidence type="ECO:0000256" key="2">
    <source>
        <dbReference type="ARBA" id="ARBA00004922"/>
    </source>
</evidence>
<dbReference type="Proteomes" id="UP001050691">
    <property type="component" value="Unassembled WGS sequence"/>
</dbReference>
<protein>
    <recommendedName>
        <fullName evidence="4 12">GDP-Man:Man(3)GlcNAc(2)-PP-Dol alpha-1,2-mannosyltransferase</fullName>
        <ecNumber evidence="3 12">2.4.1.131</ecNumber>
    </recommendedName>
</protein>
<evidence type="ECO:0000256" key="9">
    <source>
        <dbReference type="ARBA" id="ARBA00022989"/>
    </source>
</evidence>
<evidence type="ECO:0000256" key="1">
    <source>
        <dbReference type="ARBA" id="ARBA00004389"/>
    </source>
</evidence>
<dbReference type="EC" id="2.4.1.131" evidence="3 12"/>
<evidence type="ECO:0000256" key="13">
    <source>
        <dbReference type="SAM" id="Coils"/>
    </source>
</evidence>
<dbReference type="PANTHER" id="PTHR45919:SF1">
    <property type="entry name" value="GDP-MAN:MAN(3)GLCNAC(2)-PP-DOL ALPHA-1,2-MANNOSYLTRANSFERASE"/>
    <property type="match status" value="1"/>
</dbReference>
<keyword evidence="7" id="KW-0812">Transmembrane</keyword>
<dbReference type="GO" id="GO:0005789">
    <property type="term" value="C:endoplasmic reticulum membrane"/>
    <property type="evidence" value="ECO:0007669"/>
    <property type="project" value="UniProtKB-SubCell"/>
</dbReference>
<sequence>MLKRTIGVGMFFELAVHSKYGNAGGGGERVLWTAVAYMQREYPDIISVIYSGDKGVTKKDIIEKVASRFSISLNPQTLHFIFLKSRYMVEDSSWPRFTLIGQSLGSIYLVLEAMGEFIPDLFVDTMGYAFTFYPVRLLCQVPVGAYVHYPTISSAMVNRIGTTGPEELRNKERAAHNQESMIKTLKRKAKKMRVKLPYYTILMHLYARSLLNASFLMVNSSWTKAHVDEVISLVKNSDTHEDKGKLDTSNSQWFDSVWWIISRIIFLAISNQVPSPQLMPSSTTLSPSNKMETKIVYPPCDTNALISFPLEEREKTIVSLAQFRPEKDHAAQIEAFSELLKTHPDFRGKNNANDGVKLILMGSSRNEEDAKRVDALKLLASKHGIAENVEFKVNVSYGELLETLGKASIGLSTMVDEHFGINIVEFMAAGLIPIVHASGGPLYDIVAPHSGGITGFHAKEPASFASAMYDILSLTTSEDLAIRSRARRRAIEVFSEEGFVKGWETAWDWDK</sequence>
<dbReference type="GO" id="GO:0006487">
    <property type="term" value="P:protein N-linked glycosylation"/>
    <property type="evidence" value="ECO:0007669"/>
    <property type="project" value="TreeGrafter"/>
</dbReference>
<evidence type="ECO:0000256" key="6">
    <source>
        <dbReference type="ARBA" id="ARBA00022679"/>
    </source>
</evidence>
<dbReference type="Gene3D" id="3.40.50.2000">
    <property type="entry name" value="Glycogen Phosphorylase B"/>
    <property type="match status" value="1"/>
</dbReference>
<comment type="caution">
    <text evidence="16">The sequence shown here is derived from an EMBL/GenBank/DDBJ whole genome shotgun (WGS) entry which is preliminary data.</text>
</comment>
<comment type="function">
    <text evidence="12">GDP-Man:Man(3)GlcNAc(2)-PP-Dol alpha-1,2-mannosyltransferase that operates in the biosynthetic pathway of dolichol-linked oligosaccharides, the glycan precursors employed in protein asparagine (N)-glycosylation. The assembly of dolichol-linked oligosaccharides begins on the cytosolic side of the endoplasmic reticulum membrane and finishes in its lumen. The sequential addition of sugars to dolichol pyrophosphate produces dolichol-linked oligosaccharides containing fourteen sugars, including two GlcNAcs, nine mannoses and three glucoses. Once assembled, the oligosaccharide is transferred from the lipid to nascent proteins by oligosaccharyltransferases. Catalyzes, on the cytoplasmic face of the endoplasmic reticulum, the addition of the fourth and fifth mannose residues to the dolichol-linked oligosaccharide chain, to produce Man(5)GlcNAc(2)-PP-dolichol core oligosaccharide.</text>
</comment>
<evidence type="ECO:0000259" key="14">
    <source>
        <dbReference type="Pfam" id="PF00534"/>
    </source>
</evidence>
<reference evidence="16" key="1">
    <citation type="submission" date="2021-10" db="EMBL/GenBank/DDBJ databases">
        <title>De novo Genome Assembly of Clathrus columnatus (Basidiomycota, Fungi) Using Illumina and Nanopore Sequence Data.</title>
        <authorList>
            <person name="Ogiso-Tanaka E."/>
            <person name="Itagaki H."/>
            <person name="Hosoya T."/>
            <person name="Hosaka K."/>
        </authorList>
    </citation>
    <scope>NUCLEOTIDE SEQUENCE</scope>
    <source>
        <strain evidence="16">MO-923</strain>
    </source>
</reference>
<feature type="coiled-coil region" evidence="13">
    <location>
        <begin position="168"/>
        <end position="195"/>
    </location>
</feature>
<dbReference type="SUPFAM" id="SSF53756">
    <property type="entry name" value="UDP-Glycosyltransferase/glycogen phosphorylase"/>
    <property type="match status" value="1"/>
</dbReference>
<comment type="pathway">
    <text evidence="2 12">Protein modification; protein glycosylation.</text>
</comment>
<comment type="catalytic activity">
    <reaction evidence="11 12">
        <text>an alpha-D-Man-(1-&gt;3)-[alpha-D-Man-(1-&gt;6)]-beta-D-Man-(1-&gt;4)-beta-D-GlcNAc-(1-&gt;4)-alpha-D-GlcNAc-diphospho-di-trans,poly-cis-dolichol + 2 GDP-alpha-D-mannose = an alpha-D-Man-(1-&gt;2)-alpha-D-Man-(1-&gt;2)-alpha-D-Man-(1-&gt;3)-[alpha-D-Man-(1-&gt;6)]-beta-D-Man-(1-&gt;4)-beta-D-GlcNAc-(1-&gt;4)-alpha-D-GlcNAc-diphospho-di-trans,poly-cis-dolichol + 2 GDP + 2 H(+)</text>
        <dbReference type="Rhea" id="RHEA:29523"/>
        <dbReference type="Rhea" id="RHEA-COMP:19515"/>
        <dbReference type="Rhea" id="RHEA-COMP:19516"/>
        <dbReference type="ChEBI" id="CHEBI:15378"/>
        <dbReference type="ChEBI" id="CHEBI:57527"/>
        <dbReference type="ChEBI" id="CHEBI:58189"/>
        <dbReference type="ChEBI" id="CHEBI:132511"/>
        <dbReference type="ChEBI" id="CHEBI:132515"/>
        <dbReference type="EC" id="2.4.1.131"/>
    </reaction>
    <physiologicalReaction direction="left-to-right" evidence="11 12">
        <dbReference type="Rhea" id="RHEA:29524"/>
    </physiologicalReaction>
</comment>
<keyword evidence="5 12" id="KW-0328">Glycosyltransferase</keyword>
<gene>
    <name evidence="16" type="ORF">Clacol_010014</name>
</gene>
<evidence type="ECO:0000313" key="16">
    <source>
        <dbReference type="EMBL" id="GJJ15736.1"/>
    </source>
</evidence>
<evidence type="ECO:0000256" key="5">
    <source>
        <dbReference type="ARBA" id="ARBA00022676"/>
    </source>
</evidence>
<evidence type="ECO:0000256" key="7">
    <source>
        <dbReference type="ARBA" id="ARBA00022692"/>
    </source>
</evidence>
<proteinExistence type="inferred from homology"/>
<dbReference type="InterPro" id="IPR031814">
    <property type="entry name" value="ALG11_N"/>
</dbReference>
<evidence type="ECO:0000256" key="3">
    <source>
        <dbReference type="ARBA" id="ARBA00012645"/>
    </source>
</evidence>
<keyword evidence="13" id="KW-0175">Coiled coil</keyword>
<keyword evidence="17" id="KW-1185">Reference proteome</keyword>
<dbReference type="InterPro" id="IPR038013">
    <property type="entry name" value="ALG11"/>
</dbReference>
<evidence type="ECO:0000256" key="8">
    <source>
        <dbReference type="ARBA" id="ARBA00022824"/>
    </source>
</evidence>
<dbReference type="Pfam" id="PF00534">
    <property type="entry name" value="Glycos_transf_1"/>
    <property type="match status" value="1"/>
</dbReference>
<comment type="subcellular location">
    <subcellularLocation>
        <location evidence="1">Endoplasmic reticulum membrane</location>
        <topology evidence="1">Single-pass membrane protein</topology>
    </subcellularLocation>
</comment>
<dbReference type="GO" id="GO:0004377">
    <property type="term" value="F:GDP-Man:Man(3)GlcNAc(2)-PP-Dol alpha-1,2-mannosyltransferase activity"/>
    <property type="evidence" value="ECO:0007669"/>
    <property type="project" value="UniProtKB-UniRule"/>
</dbReference>
<keyword evidence="9" id="KW-1133">Transmembrane helix</keyword>
<dbReference type="Pfam" id="PF15924">
    <property type="entry name" value="ALG11_N"/>
    <property type="match status" value="1"/>
</dbReference>
<feature type="domain" description="Glycosyl transferase family 1" evidence="14">
    <location>
        <begin position="310"/>
        <end position="478"/>
    </location>
</feature>
<name>A0AAV5AM72_9AGAM</name>
<evidence type="ECO:0000256" key="11">
    <source>
        <dbReference type="ARBA" id="ARBA00045065"/>
    </source>
</evidence>
<evidence type="ECO:0000256" key="10">
    <source>
        <dbReference type="ARBA" id="ARBA00023136"/>
    </source>
</evidence>
<dbReference type="PANTHER" id="PTHR45919">
    <property type="entry name" value="GDP-MAN:MAN(3)GLCNAC(2)-PP-DOL ALPHA-1,2-MANNOSYLTRANSFERASE"/>
    <property type="match status" value="1"/>
</dbReference>
<keyword evidence="6 12" id="KW-0808">Transferase</keyword>
<dbReference type="EMBL" id="BPWL01000011">
    <property type="protein sequence ID" value="GJJ15736.1"/>
    <property type="molecule type" value="Genomic_DNA"/>
</dbReference>